<evidence type="ECO:0000313" key="2">
    <source>
        <dbReference type="Proteomes" id="UP000326678"/>
    </source>
</evidence>
<dbReference type="EMBL" id="CP045226">
    <property type="protein sequence ID" value="QFS46751.1"/>
    <property type="molecule type" value="Genomic_DNA"/>
</dbReference>
<dbReference type="Proteomes" id="UP000326678">
    <property type="component" value="Chromosome Gxm1"/>
</dbReference>
<dbReference type="KEGG" id="nsh:GXM_04232"/>
<name>A0A5P8W2C7_9NOSO</name>
<accession>A0A5P8W2C7</accession>
<keyword evidence="2" id="KW-1185">Reference proteome</keyword>
<gene>
    <name evidence="1" type="ORF">GXM_04232</name>
</gene>
<organism evidence="1 2">
    <name type="scientific">Nostoc sphaeroides CCNUC1</name>
    <dbReference type="NCBI Taxonomy" id="2653204"/>
    <lineage>
        <taxon>Bacteria</taxon>
        <taxon>Bacillati</taxon>
        <taxon>Cyanobacteriota</taxon>
        <taxon>Cyanophyceae</taxon>
        <taxon>Nostocales</taxon>
        <taxon>Nostocaceae</taxon>
        <taxon>Nostoc</taxon>
    </lineage>
</organism>
<protein>
    <submittedName>
        <fullName evidence="1">Uncharacterized protein</fullName>
    </submittedName>
</protein>
<proteinExistence type="predicted"/>
<evidence type="ECO:0000313" key="1">
    <source>
        <dbReference type="EMBL" id="QFS46751.1"/>
    </source>
</evidence>
<dbReference type="AlphaFoldDB" id="A0A5P8W2C7"/>
<reference evidence="1 2" key="1">
    <citation type="submission" date="2019-10" db="EMBL/GenBank/DDBJ databases">
        <title>Genomic and transcriptomic insights into the perfect genentic adaptation of a filamentous nitrogen-fixing cyanobacterium to rice fields.</title>
        <authorList>
            <person name="Chen Z."/>
        </authorList>
    </citation>
    <scope>NUCLEOTIDE SEQUENCE [LARGE SCALE GENOMIC DNA]</scope>
    <source>
        <strain evidence="1">CCNUC1</strain>
    </source>
</reference>
<sequence>MGFTKVQPNLQIFKTYAVLSHLSPLIIPLLLYGELRYGLVNFELLKTYMIIIFKNFQYLD</sequence>